<dbReference type="GO" id="GO:0010333">
    <property type="term" value="F:terpene synthase activity"/>
    <property type="evidence" value="ECO:0007669"/>
    <property type="project" value="InterPro"/>
</dbReference>
<organism evidence="3 4">
    <name type="scientific">Planotetraspora thailandica</name>
    <dbReference type="NCBI Taxonomy" id="487172"/>
    <lineage>
        <taxon>Bacteria</taxon>
        <taxon>Bacillati</taxon>
        <taxon>Actinomycetota</taxon>
        <taxon>Actinomycetes</taxon>
        <taxon>Streptosporangiales</taxon>
        <taxon>Streptosporangiaceae</taxon>
        <taxon>Planotetraspora</taxon>
    </lineage>
</organism>
<dbReference type="InterPro" id="IPR034686">
    <property type="entry name" value="Terpene_cyclase-like_2"/>
</dbReference>
<name>A0A8J3Y1M2_9ACTN</name>
<protein>
    <recommendedName>
        <fullName evidence="2">Terpene synthase</fullName>
        <ecNumber evidence="2">4.2.3.-</ecNumber>
    </recommendedName>
</protein>
<sequence>MATTSVDQIGESPIRIPPLTCPFPSAVNPHVDEVNLESFAWLVQTGMLDREDHIERYQRAKFGWLTARAYPLADREMLRLLMDWCIWLFAFDDGFCESERMSRHTGLIARALPEMFRVLDDLERPDKVDNVFARTLLELKDRIAVHAQPDQLDRWCTATREYIFAQVWEAANREADVVPTADDYVFMRRRTGAMYPVYALIDIAGGFRLTAEEWHHPDIREITEHANDLVVWDNDLFSYAKEKQHDAARHNLVNVLITHRHCALQAALDEVDRMHNRAVARMIELRAHIQQWGSPAVLKYVEGLEHWVRGHIDYSLGSTRYIGAWPQSTYWPAAAVPQQA</sequence>
<dbReference type="Gene3D" id="1.10.600.10">
    <property type="entry name" value="Farnesyl Diphosphate Synthase"/>
    <property type="match status" value="1"/>
</dbReference>
<comment type="caution">
    <text evidence="3">The sequence shown here is derived from an EMBL/GenBank/DDBJ whole genome shotgun (WGS) entry which is preliminary data.</text>
</comment>
<dbReference type="Proteomes" id="UP000605992">
    <property type="component" value="Unassembled WGS sequence"/>
</dbReference>
<keyword evidence="1 2" id="KW-0456">Lyase</keyword>
<dbReference type="PANTHER" id="PTHR35201">
    <property type="entry name" value="TERPENE SYNTHASE"/>
    <property type="match status" value="1"/>
</dbReference>
<keyword evidence="2" id="KW-0460">Magnesium</keyword>
<proteinExistence type="inferred from homology"/>
<dbReference type="AlphaFoldDB" id="A0A8J3Y1M2"/>
<dbReference type="RefSeq" id="WP_203949205.1">
    <property type="nucleotide sequence ID" value="NZ_BOOR01000078.1"/>
</dbReference>
<dbReference type="EMBL" id="BOOR01000078">
    <property type="protein sequence ID" value="GII59139.1"/>
    <property type="molecule type" value="Genomic_DNA"/>
</dbReference>
<evidence type="ECO:0000313" key="3">
    <source>
        <dbReference type="EMBL" id="GII59139.1"/>
    </source>
</evidence>
<dbReference type="SFLD" id="SFLDG01020">
    <property type="entry name" value="Terpene_Cyclase_Like_2"/>
    <property type="match status" value="1"/>
</dbReference>
<evidence type="ECO:0000313" key="4">
    <source>
        <dbReference type="Proteomes" id="UP000605992"/>
    </source>
</evidence>
<gene>
    <name evidence="3" type="ORF">Pth03_75280</name>
</gene>
<dbReference type="Pfam" id="PF19086">
    <property type="entry name" value="Terpene_syn_C_2"/>
    <property type="match status" value="1"/>
</dbReference>
<dbReference type="SUPFAM" id="SSF48576">
    <property type="entry name" value="Terpenoid synthases"/>
    <property type="match status" value="1"/>
</dbReference>
<dbReference type="GO" id="GO:0046872">
    <property type="term" value="F:metal ion binding"/>
    <property type="evidence" value="ECO:0007669"/>
    <property type="project" value="UniProtKB-KW"/>
</dbReference>
<dbReference type="EC" id="4.2.3.-" evidence="2"/>
<reference evidence="3" key="1">
    <citation type="submission" date="2021-01" db="EMBL/GenBank/DDBJ databases">
        <title>Whole genome shotgun sequence of Planotetraspora thailandica NBRC 104271.</title>
        <authorList>
            <person name="Komaki H."/>
            <person name="Tamura T."/>
        </authorList>
    </citation>
    <scope>NUCLEOTIDE SEQUENCE</scope>
    <source>
        <strain evidence="3">NBRC 104271</strain>
    </source>
</reference>
<evidence type="ECO:0000256" key="1">
    <source>
        <dbReference type="ARBA" id="ARBA00023239"/>
    </source>
</evidence>
<comment type="similarity">
    <text evidence="2">Belongs to the terpene synthase family.</text>
</comment>
<accession>A0A8J3Y1M2</accession>
<keyword evidence="2" id="KW-0479">Metal-binding</keyword>
<dbReference type="PANTHER" id="PTHR35201:SF4">
    <property type="entry name" value="BETA-PINACENE SYNTHASE-RELATED"/>
    <property type="match status" value="1"/>
</dbReference>
<comment type="cofactor">
    <cofactor evidence="2">
        <name>Mg(2+)</name>
        <dbReference type="ChEBI" id="CHEBI:18420"/>
    </cofactor>
</comment>
<dbReference type="SFLD" id="SFLDS00005">
    <property type="entry name" value="Isoprenoid_Synthase_Type_I"/>
    <property type="match status" value="1"/>
</dbReference>
<dbReference type="InterPro" id="IPR008949">
    <property type="entry name" value="Isoprenoid_synthase_dom_sf"/>
</dbReference>
<keyword evidence="4" id="KW-1185">Reference proteome</keyword>
<evidence type="ECO:0000256" key="2">
    <source>
        <dbReference type="RuleBase" id="RU366034"/>
    </source>
</evidence>